<name>A0A501WYK6_9RHOB</name>
<keyword evidence="8" id="KW-1185">Reference proteome</keyword>
<keyword evidence="4 5" id="KW-0472">Membrane</keyword>
<keyword evidence="3 5" id="KW-1133">Transmembrane helix</keyword>
<evidence type="ECO:0000256" key="3">
    <source>
        <dbReference type="ARBA" id="ARBA00022989"/>
    </source>
</evidence>
<comment type="caution">
    <text evidence="7">The sequence shown here is derived from an EMBL/GenBank/DDBJ whole genome shotgun (WGS) entry which is preliminary data.</text>
</comment>
<evidence type="ECO:0000256" key="4">
    <source>
        <dbReference type="ARBA" id="ARBA00023136"/>
    </source>
</evidence>
<dbReference type="GO" id="GO:0008610">
    <property type="term" value="P:lipid biosynthetic process"/>
    <property type="evidence" value="ECO:0007669"/>
    <property type="project" value="InterPro"/>
</dbReference>
<evidence type="ECO:0000256" key="2">
    <source>
        <dbReference type="ARBA" id="ARBA00022692"/>
    </source>
</evidence>
<dbReference type="EMBL" id="VFRP01000001">
    <property type="protein sequence ID" value="TPE53710.1"/>
    <property type="molecule type" value="Genomic_DNA"/>
</dbReference>
<dbReference type="GO" id="GO:0016491">
    <property type="term" value="F:oxidoreductase activity"/>
    <property type="evidence" value="ECO:0007669"/>
    <property type="project" value="InterPro"/>
</dbReference>
<feature type="domain" description="Fatty acid hydroxylase" evidence="6">
    <location>
        <begin position="178"/>
        <end position="307"/>
    </location>
</feature>
<organism evidence="7 8">
    <name type="scientific">Amaricoccus solimangrovi</name>
    <dbReference type="NCBI Taxonomy" id="2589815"/>
    <lineage>
        <taxon>Bacteria</taxon>
        <taxon>Pseudomonadati</taxon>
        <taxon>Pseudomonadota</taxon>
        <taxon>Alphaproteobacteria</taxon>
        <taxon>Rhodobacterales</taxon>
        <taxon>Paracoccaceae</taxon>
        <taxon>Amaricoccus</taxon>
    </lineage>
</organism>
<feature type="transmembrane region" description="Helical" evidence="5">
    <location>
        <begin position="134"/>
        <end position="157"/>
    </location>
</feature>
<reference evidence="7 8" key="1">
    <citation type="submission" date="2019-06" db="EMBL/GenBank/DDBJ databases">
        <title>A novel bacterium of genus Amaricoccus, isolated from marine sediment.</title>
        <authorList>
            <person name="Huang H."/>
            <person name="Mo K."/>
            <person name="Hu Y."/>
        </authorList>
    </citation>
    <scope>NUCLEOTIDE SEQUENCE [LARGE SCALE GENOMIC DNA]</scope>
    <source>
        <strain evidence="7 8">HB172011</strain>
    </source>
</reference>
<evidence type="ECO:0000313" key="8">
    <source>
        <dbReference type="Proteomes" id="UP000319255"/>
    </source>
</evidence>
<feature type="transmembrane region" description="Helical" evidence="5">
    <location>
        <begin position="169"/>
        <end position="191"/>
    </location>
</feature>
<feature type="transmembrane region" description="Helical" evidence="5">
    <location>
        <begin position="43"/>
        <end position="64"/>
    </location>
</feature>
<feature type="transmembrane region" description="Helical" evidence="5">
    <location>
        <begin position="76"/>
        <end position="102"/>
    </location>
</feature>
<dbReference type="GO" id="GO:0005506">
    <property type="term" value="F:iron ion binding"/>
    <property type="evidence" value="ECO:0007669"/>
    <property type="project" value="InterPro"/>
</dbReference>
<dbReference type="Proteomes" id="UP000319255">
    <property type="component" value="Unassembled WGS sequence"/>
</dbReference>
<dbReference type="InterPro" id="IPR050307">
    <property type="entry name" value="Sterol_Desaturase_Related"/>
</dbReference>
<gene>
    <name evidence="7" type="ORF">FJM51_01280</name>
</gene>
<protein>
    <submittedName>
        <fullName evidence="7">Sterol desaturase family protein</fullName>
    </submittedName>
</protein>
<comment type="subcellular location">
    <subcellularLocation>
        <location evidence="1">Membrane</location>
    </subcellularLocation>
</comment>
<evidence type="ECO:0000256" key="1">
    <source>
        <dbReference type="ARBA" id="ARBA00004370"/>
    </source>
</evidence>
<evidence type="ECO:0000313" key="7">
    <source>
        <dbReference type="EMBL" id="TPE53710.1"/>
    </source>
</evidence>
<accession>A0A501WYK6</accession>
<proteinExistence type="predicted"/>
<dbReference type="InterPro" id="IPR006694">
    <property type="entry name" value="Fatty_acid_hydroxylase"/>
</dbReference>
<keyword evidence="2 5" id="KW-0812">Transmembrane</keyword>
<evidence type="ECO:0000259" key="6">
    <source>
        <dbReference type="Pfam" id="PF04116"/>
    </source>
</evidence>
<dbReference type="PANTHER" id="PTHR11863">
    <property type="entry name" value="STEROL DESATURASE"/>
    <property type="match status" value="1"/>
</dbReference>
<dbReference type="GO" id="GO:0016020">
    <property type="term" value="C:membrane"/>
    <property type="evidence" value="ECO:0007669"/>
    <property type="project" value="UniProtKB-SubCell"/>
</dbReference>
<dbReference type="Pfam" id="PF04116">
    <property type="entry name" value="FA_hydroxylase"/>
    <property type="match status" value="1"/>
</dbReference>
<dbReference type="RefSeq" id="WP_140452288.1">
    <property type="nucleotide sequence ID" value="NZ_VFRP01000001.1"/>
</dbReference>
<sequence>MDDLEYGKRNKRGDWSPNEPAALAPLFTTPFDLKALAKWLPHYFFPWNILFALSAVAYWAWIIPPVETMATLSWGWALWLYAVNAVATFLFFGAFELHLYVLRRQANRFKYNGKFPSEQKSGVFWFQSQNLDNILRTFLSGVTIWTAIEVVTLWAFANGYAPWLGFADHPVYLAALALVVPVIHEFHFFCVHRLIHTPFLYKWVHSVHHNSVNPSPWSSLSMHPVEHLLYFSTMFYHLIIPSNPIIALYQLNYAAFGAIPGHVGFDKVEVGEDHVVDSHAYAHYLHHKYFEVNYGDALIPLDKWFGTWHDGSPEGEARMNERYRARKAKLAAAEARRAARNPQPQVKEAAQ</sequence>
<evidence type="ECO:0000256" key="5">
    <source>
        <dbReference type="SAM" id="Phobius"/>
    </source>
</evidence>
<dbReference type="OrthoDB" id="9770329at2"/>
<dbReference type="AlphaFoldDB" id="A0A501WYK6"/>